<evidence type="ECO:0000256" key="3">
    <source>
        <dbReference type="ARBA" id="ARBA00022679"/>
    </source>
</evidence>
<protein>
    <submittedName>
        <fullName evidence="10">L,D-transpeptidase catalytic domain</fullName>
    </submittedName>
</protein>
<keyword evidence="4" id="KW-0133">Cell shape</keyword>
<evidence type="ECO:0000256" key="4">
    <source>
        <dbReference type="ARBA" id="ARBA00022960"/>
    </source>
</evidence>
<keyword evidence="11" id="KW-1185">Reference proteome</keyword>
<sequence>MAFATALRENRQPFVQAKLTIGRPNDKYEQEADAVADQVIKMPSNDRSGIQRKCAECEEEELQMKPLGRTISPIVQKQSSSTASVAPPNISQSLSKSKGSGRPLPQSTQNVMGRGIGADFSQVKVHTDDNAVQMNRQLNAKAFTNGSDIYFNQGQYNPQSSQGKHLLAHELTHVVQQRNTIQLYRNSGSWNFGEKDIPPTWVEQEFANPRDKTTKPWIKQIDINFTSTIKDSDGNDTQAGTIDIVYSKNGHELSDFSFSISGGSIQVGTTDRGTFKVHRIEGFGYNSGKYSDLSDKEGPRKRYSKAGKPANMHYAVFYNSGEALHIGPLNESSHGCVHVGVSDAAKMRQINYHSVIGLTKVKVTKP</sequence>
<dbReference type="Proteomes" id="UP000184543">
    <property type="component" value="Unassembled WGS sequence"/>
</dbReference>
<accession>A0A1M6M673</accession>
<dbReference type="Pfam" id="PF03734">
    <property type="entry name" value="YkuD"/>
    <property type="match status" value="1"/>
</dbReference>
<evidence type="ECO:0000256" key="5">
    <source>
        <dbReference type="ARBA" id="ARBA00022984"/>
    </source>
</evidence>
<dbReference type="GO" id="GO:0004180">
    <property type="term" value="F:carboxypeptidase activity"/>
    <property type="evidence" value="ECO:0007669"/>
    <property type="project" value="UniProtKB-ARBA"/>
</dbReference>
<dbReference type="AlphaFoldDB" id="A0A1M6M673"/>
<dbReference type="InterPro" id="IPR005490">
    <property type="entry name" value="LD_TPept_cat_dom"/>
</dbReference>
<dbReference type="Gene3D" id="2.40.440.10">
    <property type="entry name" value="L,D-transpeptidase catalytic domain-like"/>
    <property type="match status" value="1"/>
</dbReference>
<keyword evidence="6" id="KW-0961">Cell wall biogenesis/degradation</keyword>
<dbReference type="GO" id="GO:0008360">
    <property type="term" value="P:regulation of cell shape"/>
    <property type="evidence" value="ECO:0007669"/>
    <property type="project" value="UniProtKB-KW"/>
</dbReference>
<gene>
    <name evidence="10" type="ORF">SAMN04488513_1094</name>
</gene>
<feature type="domain" description="eCIS core" evidence="9">
    <location>
        <begin position="103"/>
        <end position="180"/>
    </location>
</feature>
<dbReference type="InterPro" id="IPR025295">
    <property type="entry name" value="eCIS_core_dom"/>
</dbReference>
<keyword evidence="5" id="KW-0573">Peptidoglycan synthesis</keyword>
<dbReference type="GO" id="GO:0071555">
    <property type="term" value="P:cell wall organization"/>
    <property type="evidence" value="ECO:0007669"/>
    <property type="project" value="UniProtKB-KW"/>
</dbReference>
<name>A0A1M6M673_9FLAO</name>
<evidence type="ECO:0000256" key="2">
    <source>
        <dbReference type="ARBA" id="ARBA00005992"/>
    </source>
</evidence>
<dbReference type="CDD" id="cd16913">
    <property type="entry name" value="YkuD_like"/>
    <property type="match status" value="1"/>
</dbReference>
<evidence type="ECO:0000256" key="7">
    <source>
        <dbReference type="SAM" id="MobiDB-lite"/>
    </source>
</evidence>
<dbReference type="GO" id="GO:0009252">
    <property type="term" value="P:peptidoglycan biosynthetic process"/>
    <property type="evidence" value="ECO:0007669"/>
    <property type="project" value="UniProtKB-UniPathway"/>
</dbReference>
<evidence type="ECO:0000256" key="6">
    <source>
        <dbReference type="ARBA" id="ARBA00023316"/>
    </source>
</evidence>
<evidence type="ECO:0000259" key="8">
    <source>
        <dbReference type="Pfam" id="PF03734"/>
    </source>
</evidence>
<proteinExistence type="inferred from homology"/>
<evidence type="ECO:0000313" key="10">
    <source>
        <dbReference type="EMBL" id="SHJ78927.1"/>
    </source>
</evidence>
<organism evidence="10 11">
    <name type="scientific">Pseudozobellia thermophila</name>
    <dbReference type="NCBI Taxonomy" id="192903"/>
    <lineage>
        <taxon>Bacteria</taxon>
        <taxon>Pseudomonadati</taxon>
        <taxon>Bacteroidota</taxon>
        <taxon>Flavobacteriia</taxon>
        <taxon>Flavobacteriales</taxon>
        <taxon>Flavobacteriaceae</taxon>
        <taxon>Pseudozobellia</taxon>
    </lineage>
</organism>
<reference evidence="11" key="1">
    <citation type="submission" date="2016-11" db="EMBL/GenBank/DDBJ databases">
        <authorList>
            <person name="Varghese N."/>
            <person name="Submissions S."/>
        </authorList>
    </citation>
    <scope>NUCLEOTIDE SEQUENCE [LARGE SCALE GENOMIC DNA]</scope>
    <source>
        <strain evidence="11">DSM 19858</strain>
    </source>
</reference>
<dbReference type="STRING" id="192903.SAMN04488513_1094"/>
<comment type="similarity">
    <text evidence="2">Belongs to the YkuD family.</text>
</comment>
<dbReference type="GO" id="GO:0016740">
    <property type="term" value="F:transferase activity"/>
    <property type="evidence" value="ECO:0007669"/>
    <property type="project" value="UniProtKB-KW"/>
</dbReference>
<keyword evidence="3" id="KW-0808">Transferase</keyword>
<dbReference type="RefSeq" id="WP_094766781.1">
    <property type="nucleotide sequence ID" value="NZ_FQYU01000009.1"/>
</dbReference>
<comment type="pathway">
    <text evidence="1">Cell wall biogenesis; peptidoglycan biosynthesis.</text>
</comment>
<feature type="region of interest" description="Disordered" evidence="7">
    <location>
        <begin position="75"/>
        <end position="107"/>
    </location>
</feature>
<dbReference type="OrthoDB" id="4317910at2"/>
<evidence type="ECO:0000313" key="11">
    <source>
        <dbReference type="Proteomes" id="UP000184543"/>
    </source>
</evidence>
<dbReference type="EMBL" id="FQYU01000009">
    <property type="protein sequence ID" value="SHJ78927.1"/>
    <property type="molecule type" value="Genomic_DNA"/>
</dbReference>
<feature type="compositionally biased region" description="Polar residues" evidence="7">
    <location>
        <begin position="75"/>
        <end position="98"/>
    </location>
</feature>
<dbReference type="Pfam" id="PF13699">
    <property type="entry name" value="eCIS_core"/>
    <property type="match status" value="1"/>
</dbReference>
<evidence type="ECO:0000259" key="9">
    <source>
        <dbReference type="Pfam" id="PF13699"/>
    </source>
</evidence>
<dbReference type="InterPro" id="IPR038063">
    <property type="entry name" value="Transpep_catalytic_dom"/>
</dbReference>
<dbReference type="UniPathway" id="UPA00219"/>
<feature type="domain" description="L,D-TPase catalytic" evidence="8">
    <location>
        <begin position="248"/>
        <end position="347"/>
    </location>
</feature>
<evidence type="ECO:0000256" key="1">
    <source>
        <dbReference type="ARBA" id="ARBA00004752"/>
    </source>
</evidence>